<sequence length="214" mass="23211">MSPVPGRPAPIEKNSGMNDTEIELIDSARLPTRFGDFTAHAFKGAHSGIEHLALSVGEVTGDDVLIRMHSECLTGDVFGSCRCDCGPQLELAMEKIAAEGRGILLYLRGHEGRGIGLAEKIRAYRLQDGGLDTVDANLALGQAIDARNYAFAADLLHQWGVTSVRLMSNNPLKAAALEKAGIRVNEQLRHIVPSNAENEKYLATKRTRMGHLLD</sequence>
<name>A0A976BJH0_9BURK</name>
<comment type="pathway">
    <text evidence="1 11">Cofactor biosynthesis; riboflavin biosynthesis; 5-amino-6-(D-ribitylamino)uracil from GTP: step 1/4.</text>
</comment>
<feature type="binding site" evidence="11">
    <location>
        <begin position="111"/>
        <end position="113"/>
    </location>
    <ligand>
        <name>GTP</name>
        <dbReference type="ChEBI" id="CHEBI:37565"/>
    </ligand>
</feature>
<keyword evidence="3 11" id="KW-0686">Riboflavin biosynthesis</keyword>
<feature type="active site" description="Nucleophile" evidence="11">
    <location>
        <position position="147"/>
    </location>
</feature>
<evidence type="ECO:0000313" key="14">
    <source>
        <dbReference type="Proteomes" id="UP000256862"/>
    </source>
</evidence>
<evidence type="ECO:0000256" key="1">
    <source>
        <dbReference type="ARBA" id="ARBA00004853"/>
    </source>
</evidence>
<dbReference type="SUPFAM" id="SSF142695">
    <property type="entry name" value="RibA-like"/>
    <property type="match status" value="1"/>
</dbReference>
<keyword evidence="5 11" id="KW-0547">Nucleotide-binding</keyword>
<dbReference type="FunFam" id="3.40.50.10990:FF:000001">
    <property type="entry name" value="Riboflavin biosynthesis protein RibBA"/>
    <property type="match status" value="1"/>
</dbReference>
<feature type="domain" description="GTP cyclohydrolase II" evidence="12">
    <location>
        <begin position="27"/>
        <end position="188"/>
    </location>
</feature>
<dbReference type="GO" id="GO:0005525">
    <property type="term" value="F:GTP binding"/>
    <property type="evidence" value="ECO:0007669"/>
    <property type="project" value="UniProtKB-KW"/>
</dbReference>
<keyword evidence="7 11" id="KW-0862">Zinc</keyword>
<dbReference type="GO" id="GO:0008686">
    <property type="term" value="F:3,4-dihydroxy-2-butanone-4-phosphate synthase activity"/>
    <property type="evidence" value="ECO:0007669"/>
    <property type="project" value="TreeGrafter"/>
</dbReference>
<dbReference type="InterPro" id="IPR000926">
    <property type="entry name" value="RibA"/>
</dbReference>
<organism evidence="13 14">
    <name type="scientific">Cupriavidus oxalaticus</name>
    <dbReference type="NCBI Taxonomy" id="96344"/>
    <lineage>
        <taxon>Bacteria</taxon>
        <taxon>Pseudomonadati</taxon>
        <taxon>Pseudomonadota</taxon>
        <taxon>Betaproteobacteria</taxon>
        <taxon>Burkholderiales</taxon>
        <taxon>Burkholderiaceae</taxon>
        <taxon>Cupriavidus</taxon>
    </lineage>
</organism>
<dbReference type="HAMAP" id="MF_00179">
    <property type="entry name" value="RibA"/>
    <property type="match status" value="1"/>
</dbReference>
<feature type="binding site" evidence="11">
    <location>
        <position position="72"/>
    </location>
    <ligand>
        <name>Zn(2+)</name>
        <dbReference type="ChEBI" id="CHEBI:29105"/>
        <note>catalytic</note>
    </ligand>
</feature>
<keyword evidence="4 11" id="KW-0479">Metal-binding</keyword>
<dbReference type="GO" id="GO:0009231">
    <property type="term" value="P:riboflavin biosynthetic process"/>
    <property type="evidence" value="ECO:0007669"/>
    <property type="project" value="UniProtKB-UniRule"/>
</dbReference>
<comment type="cofactor">
    <cofactor evidence="11">
        <name>Zn(2+)</name>
        <dbReference type="ChEBI" id="CHEBI:29105"/>
    </cofactor>
    <text evidence="11">Binds 1 zinc ion per subunit.</text>
</comment>
<evidence type="ECO:0000313" key="13">
    <source>
        <dbReference type="EMBL" id="SPC24130.1"/>
    </source>
</evidence>
<keyword evidence="8 11" id="KW-0342">GTP-binding</keyword>
<dbReference type="Proteomes" id="UP000256862">
    <property type="component" value="Plasmid CO2235_mp"/>
</dbReference>
<gene>
    <name evidence="11 13" type="primary">ribA</name>
    <name evidence="13" type="ORF">CO2235_MP80010</name>
</gene>
<comment type="catalytic activity">
    <reaction evidence="10 11">
        <text>GTP + 4 H2O = 2,5-diamino-6-hydroxy-4-(5-phosphoribosylamino)-pyrimidine + formate + 2 phosphate + 3 H(+)</text>
        <dbReference type="Rhea" id="RHEA:23704"/>
        <dbReference type="ChEBI" id="CHEBI:15377"/>
        <dbReference type="ChEBI" id="CHEBI:15378"/>
        <dbReference type="ChEBI" id="CHEBI:15740"/>
        <dbReference type="ChEBI" id="CHEBI:37565"/>
        <dbReference type="ChEBI" id="CHEBI:43474"/>
        <dbReference type="ChEBI" id="CHEBI:58614"/>
        <dbReference type="EC" id="3.5.4.25"/>
    </reaction>
</comment>
<dbReference type="PANTHER" id="PTHR21327:SF18">
    <property type="entry name" value="3,4-DIHYDROXY-2-BUTANONE 4-PHOSPHATE SYNTHASE"/>
    <property type="match status" value="1"/>
</dbReference>
<comment type="similarity">
    <text evidence="11">Belongs to the GTP cyclohydrolase II family.</text>
</comment>
<accession>A0A976BJH0</accession>
<evidence type="ECO:0000256" key="7">
    <source>
        <dbReference type="ARBA" id="ARBA00022833"/>
    </source>
</evidence>
<comment type="caution">
    <text evidence="13">The sequence shown here is derived from an EMBL/GenBank/DDBJ whole genome shotgun (WGS) entry which is preliminary data.</text>
</comment>
<evidence type="ECO:0000256" key="4">
    <source>
        <dbReference type="ARBA" id="ARBA00022723"/>
    </source>
</evidence>
<dbReference type="Pfam" id="PF00925">
    <property type="entry name" value="GTP_cyclohydro2"/>
    <property type="match status" value="1"/>
</dbReference>
<feature type="binding site" evidence="11">
    <location>
        <position position="88"/>
    </location>
    <ligand>
        <name>GTP</name>
        <dbReference type="ChEBI" id="CHEBI:37565"/>
    </ligand>
</feature>
<proteinExistence type="inferred from homology"/>
<dbReference type="AlphaFoldDB" id="A0A976BJH0"/>
<evidence type="ECO:0000259" key="12">
    <source>
        <dbReference type="Pfam" id="PF00925"/>
    </source>
</evidence>
<evidence type="ECO:0000256" key="10">
    <source>
        <dbReference type="ARBA" id="ARBA00049295"/>
    </source>
</evidence>
<dbReference type="PANTHER" id="PTHR21327">
    <property type="entry name" value="GTP CYCLOHYDROLASE II-RELATED"/>
    <property type="match status" value="1"/>
</dbReference>
<feature type="binding site" evidence="11">
    <location>
        <position position="85"/>
    </location>
    <ligand>
        <name>Zn(2+)</name>
        <dbReference type="ChEBI" id="CHEBI:29105"/>
        <note>catalytic</note>
    </ligand>
</feature>
<feature type="binding site" evidence="11">
    <location>
        <position position="83"/>
    </location>
    <ligand>
        <name>Zn(2+)</name>
        <dbReference type="ChEBI" id="CHEBI:29105"/>
        <note>catalytic</note>
    </ligand>
</feature>
<evidence type="ECO:0000256" key="2">
    <source>
        <dbReference type="ARBA" id="ARBA00005520"/>
    </source>
</evidence>
<dbReference type="EC" id="3.5.4.25" evidence="11"/>
<dbReference type="CDD" id="cd00641">
    <property type="entry name" value="GTP_cyclohydro2"/>
    <property type="match status" value="1"/>
</dbReference>
<feature type="binding site" evidence="11">
    <location>
        <begin position="67"/>
        <end position="71"/>
    </location>
    <ligand>
        <name>GTP</name>
        <dbReference type="ChEBI" id="CHEBI:37565"/>
    </ligand>
</feature>
<evidence type="ECO:0000256" key="8">
    <source>
        <dbReference type="ARBA" id="ARBA00023134"/>
    </source>
</evidence>
<evidence type="ECO:0000256" key="3">
    <source>
        <dbReference type="ARBA" id="ARBA00022619"/>
    </source>
</evidence>
<evidence type="ECO:0000256" key="6">
    <source>
        <dbReference type="ARBA" id="ARBA00022801"/>
    </source>
</evidence>
<feature type="binding site" evidence="11">
    <location>
        <position position="173"/>
    </location>
    <ligand>
        <name>GTP</name>
        <dbReference type="ChEBI" id="CHEBI:37565"/>
    </ligand>
</feature>
<comment type="similarity">
    <text evidence="2">In the N-terminal section; belongs to the DHBP synthase family.</text>
</comment>
<comment type="function">
    <text evidence="9 11">Catalyzes the conversion of GTP to 2,5-diamino-6-ribosylamino-4(3H)-pyrimidinone 5'-phosphate (DARP), formate and pyrophosphate.</text>
</comment>
<dbReference type="NCBIfam" id="TIGR00505">
    <property type="entry name" value="ribA"/>
    <property type="match status" value="1"/>
</dbReference>
<feature type="active site" description="Proton acceptor" evidence="11">
    <location>
        <position position="145"/>
    </location>
</feature>
<evidence type="ECO:0000256" key="11">
    <source>
        <dbReference type="HAMAP-Rule" id="MF_00179"/>
    </source>
</evidence>
<dbReference type="NCBIfam" id="NF001591">
    <property type="entry name" value="PRK00393.1"/>
    <property type="match status" value="1"/>
</dbReference>
<dbReference type="GO" id="GO:0003935">
    <property type="term" value="F:GTP cyclohydrolase II activity"/>
    <property type="evidence" value="ECO:0007669"/>
    <property type="project" value="UniProtKB-UniRule"/>
</dbReference>
<dbReference type="EMBL" id="OGUS01000143">
    <property type="protein sequence ID" value="SPC24130.1"/>
    <property type="molecule type" value="Genomic_DNA"/>
</dbReference>
<evidence type="ECO:0000256" key="5">
    <source>
        <dbReference type="ARBA" id="ARBA00022741"/>
    </source>
</evidence>
<keyword evidence="6 11" id="KW-0378">Hydrolase</keyword>
<dbReference type="GO" id="GO:0005829">
    <property type="term" value="C:cytosol"/>
    <property type="evidence" value="ECO:0007669"/>
    <property type="project" value="TreeGrafter"/>
</dbReference>
<feature type="binding site" evidence="11">
    <location>
        <position position="133"/>
    </location>
    <ligand>
        <name>GTP</name>
        <dbReference type="ChEBI" id="CHEBI:37565"/>
    </ligand>
</feature>
<geneLocation type="plasmid" evidence="14">
    <name>co2235_mp</name>
</geneLocation>
<dbReference type="Gene3D" id="3.40.50.10990">
    <property type="entry name" value="GTP cyclohydrolase II"/>
    <property type="match status" value="1"/>
</dbReference>
<dbReference type="InterPro" id="IPR036144">
    <property type="entry name" value="RibA-like_sf"/>
</dbReference>
<feature type="binding site" evidence="11">
    <location>
        <position position="168"/>
    </location>
    <ligand>
        <name>GTP</name>
        <dbReference type="ChEBI" id="CHEBI:37565"/>
    </ligand>
</feature>
<protein>
    <recommendedName>
        <fullName evidence="11">GTP cyclohydrolase-2</fullName>
        <ecNumber evidence="11">3.5.4.25</ecNumber>
    </recommendedName>
    <alternativeName>
        <fullName evidence="11">GTP cyclohydrolase II</fullName>
    </alternativeName>
</protein>
<reference evidence="13 14" key="1">
    <citation type="submission" date="2018-01" db="EMBL/GenBank/DDBJ databases">
        <authorList>
            <person name="Clerissi C."/>
        </authorList>
    </citation>
    <scope>NUCLEOTIDE SEQUENCE [LARGE SCALE GENOMIC DNA]</scope>
    <source>
        <strain evidence="13">Cupriavidus oxalaticus LMG 2235</strain>
        <plasmid evidence="14">co2235_mp</plasmid>
    </source>
</reference>
<dbReference type="InterPro" id="IPR032677">
    <property type="entry name" value="GTP_cyclohydro_II"/>
</dbReference>
<dbReference type="GO" id="GO:0008270">
    <property type="term" value="F:zinc ion binding"/>
    <property type="evidence" value="ECO:0007669"/>
    <property type="project" value="UniProtKB-UniRule"/>
</dbReference>
<evidence type="ECO:0000256" key="9">
    <source>
        <dbReference type="ARBA" id="ARBA00043932"/>
    </source>
</evidence>